<dbReference type="OrthoDB" id="9796019at2"/>
<feature type="domain" description="HTH tetR-type" evidence="6">
    <location>
        <begin position="20"/>
        <end position="80"/>
    </location>
</feature>
<dbReference type="PANTHER" id="PTHR30055:SF230">
    <property type="entry name" value="TRANSCRIPTIONAL REGULATORY PROTEIN (PROBABLY TETR-FAMILY)-RELATED"/>
    <property type="match status" value="1"/>
</dbReference>
<organism evidence="7 8">
    <name type="scientific">Amycolatopsis balhimycina DSM 5908</name>
    <dbReference type="NCBI Taxonomy" id="1081091"/>
    <lineage>
        <taxon>Bacteria</taxon>
        <taxon>Bacillati</taxon>
        <taxon>Actinomycetota</taxon>
        <taxon>Actinomycetes</taxon>
        <taxon>Pseudonocardiales</taxon>
        <taxon>Pseudonocardiaceae</taxon>
        <taxon>Amycolatopsis</taxon>
    </lineage>
</organism>
<evidence type="ECO:0000259" key="6">
    <source>
        <dbReference type="PROSITE" id="PS50977"/>
    </source>
</evidence>
<dbReference type="Pfam" id="PF16859">
    <property type="entry name" value="TetR_C_11"/>
    <property type="match status" value="1"/>
</dbReference>
<evidence type="ECO:0000256" key="4">
    <source>
        <dbReference type="PROSITE-ProRule" id="PRU00335"/>
    </source>
</evidence>
<dbReference type="InterPro" id="IPR011075">
    <property type="entry name" value="TetR_C"/>
</dbReference>
<keyword evidence="1" id="KW-0805">Transcription regulation</keyword>
<sequence length="203" mass="21728">MTSEQTAQSGAASRGRPRDPAVESAILRATLERLAADGYARTSLGDIAKAAGVTRPTIYLRWANLHELVVDALGLIAPGAAGADVDGLDPQDALKAAMRAVMPEEVRERGLGLMGHILADAGRHPDLLEIFRERTIAPQLNILIDTMRQLQDHGSVKADVDVEVLADLCLGSYLATFLRTGELDPAEADRVIDTLWPLISTDG</sequence>
<keyword evidence="2 4" id="KW-0238">DNA-binding</keyword>
<name>A0A428WBB5_AMYBA</name>
<dbReference type="EMBL" id="QHHU01000040">
    <property type="protein sequence ID" value="RSM40386.1"/>
    <property type="molecule type" value="Genomic_DNA"/>
</dbReference>
<dbReference type="PRINTS" id="PR00455">
    <property type="entry name" value="HTHTETR"/>
</dbReference>
<gene>
    <name evidence="7" type="ORF">DMA12_27315</name>
</gene>
<dbReference type="Proteomes" id="UP000286716">
    <property type="component" value="Unassembled WGS sequence"/>
</dbReference>
<dbReference type="InterPro" id="IPR050109">
    <property type="entry name" value="HTH-type_TetR-like_transc_reg"/>
</dbReference>
<evidence type="ECO:0000256" key="2">
    <source>
        <dbReference type="ARBA" id="ARBA00023125"/>
    </source>
</evidence>
<dbReference type="PANTHER" id="PTHR30055">
    <property type="entry name" value="HTH-TYPE TRANSCRIPTIONAL REGULATOR RUTR"/>
    <property type="match status" value="1"/>
</dbReference>
<feature type="compositionally biased region" description="Polar residues" evidence="5">
    <location>
        <begin position="1"/>
        <end position="11"/>
    </location>
</feature>
<protein>
    <submittedName>
        <fullName evidence="7">TetR/AcrR family transcriptional regulator</fullName>
    </submittedName>
</protein>
<evidence type="ECO:0000313" key="8">
    <source>
        <dbReference type="Proteomes" id="UP000286716"/>
    </source>
</evidence>
<dbReference type="PROSITE" id="PS50977">
    <property type="entry name" value="HTH_TETR_2"/>
    <property type="match status" value="1"/>
</dbReference>
<dbReference type="AlphaFoldDB" id="A0A428WBB5"/>
<comment type="caution">
    <text evidence="7">The sequence shown here is derived from an EMBL/GenBank/DDBJ whole genome shotgun (WGS) entry which is preliminary data.</text>
</comment>
<dbReference type="InterPro" id="IPR036271">
    <property type="entry name" value="Tet_transcr_reg_TetR-rel_C_sf"/>
</dbReference>
<evidence type="ECO:0000313" key="7">
    <source>
        <dbReference type="EMBL" id="RSM40386.1"/>
    </source>
</evidence>
<dbReference type="InterPro" id="IPR001647">
    <property type="entry name" value="HTH_TetR"/>
</dbReference>
<accession>A0A428WBB5</accession>
<reference evidence="7 8" key="1">
    <citation type="submission" date="2018-05" db="EMBL/GenBank/DDBJ databases">
        <title>Evolution of GPA BGCs.</title>
        <authorList>
            <person name="Waglechner N."/>
            <person name="Wright G.D."/>
        </authorList>
    </citation>
    <scope>NUCLEOTIDE SEQUENCE [LARGE SCALE GENOMIC DNA]</scope>
    <source>
        <strain evidence="7 8">DSM 5908</strain>
    </source>
</reference>
<proteinExistence type="predicted"/>
<dbReference type="RefSeq" id="WP_026468110.1">
    <property type="nucleotide sequence ID" value="NZ_QHHU01000040.1"/>
</dbReference>
<dbReference type="Pfam" id="PF00440">
    <property type="entry name" value="TetR_N"/>
    <property type="match status" value="1"/>
</dbReference>
<keyword evidence="8" id="KW-1185">Reference proteome</keyword>
<feature type="DNA-binding region" description="H-T-H motif" evidence="4">
    <location>
        <begin position="43"/>
        <end position="62"/>
    </location>
</feature>
<dbReference type="GO" id="GO:0003700">
    <property type="term" value="F:DNA-binding transcription factor activity"/>
    <property type="evidence" value="ECO:0007669"/>
    <property type="project" value="TreeGrafter"/>
</dbReference>
<evidence type="ECO:0000256" key="5">
    <source>
        <dbReference type="SAM" id="MobiDB-lite"/>
    </source>
</evidence>
<evidence type="ECO:0000256" key="1">
    <source>
        <dbReference type="ARBA" id="ARBA00023015"/>
    </source>
</evidence>
<dbReference type="InterPro" id="IPR009057">
    <property type="entry name" value="Homeodomain-like_sf"/>
</dbReference>
<dbReference type="Gene3D" id="1.10.357.10">
    <property type="entry name" value="Tetracycline Repressor, domain 2"/>
    <property type="match status" value="1"/>
</dbReference>
<dbReference type="SUPFAM" id="SSF48498">
    <property type="entry name" value="Tetracyclin repressor-like, C-terminal domain"/>
    <property type="match status" value="1"/>
</dbReference>
<dbReference type="SUPFAM" id="SSF46689">
    <property type="entry name" value="Homeodomain-like"/>
    <property type="match status" value="1"/>
</dbReference>
<dbReference type="GO" id="GO:0000976">
    <property type="term" value="F:transcription cis-regulatory region binding"/>
    <property type="evidence" value="ECO:0007669"/>
    <property type="project" value="TreeGrafter"/>
</dbReference>
<feature type="region of interest" description="Disordered" evidence="5">
    <location>
        <begin position="1"/>
        <end position="21"/>
    </location>
</feature>
<dbReference type="Gene3D" id="1.10.10.60">
    <property type="entry name" value="Homeodomain-like"/>
    <property type="match status" value="1"/>
</dbReference>
<evidence type="ECO:0000256" key="3">
    <source>
        <dbReference type="ARBA" id="ARBA00023163"/>
    </source>
</evidence>
<keyword evidence="3" id="KW-0804">Transcription</keyword>